<dbReference type="PANTHER" id="PTHR43464:SF23">
    <property type="entry name" value="JUVENILE HORMONE ACID O-METHYLTRANSFERASE"/>
    <property type="match status" value="1"/>
</dbReference>
<dbReference type="AlphaFoldDB" id="A0A7Y9IF60"/>
<organism evidence="2 3">
    <name type="scientific">Microlunatus parietis</name>
    <dbReference type="NCBI Taxonomy" id="682979"/>
    <lineage>
        <taxon>Bacteria</taxon>
        <taxon>Bacillati</taxon>
        <taxon>Actinomycetota</taxon>
        <taxon>Actinomycetes</taxon>
        <taxon>Propionibacteriales</taxon>
        <taxon>Propionibacteriaceae</taxon>
        <taxon>Microlunatus</taxon>
    </lineage>
</organism>
<dbReference type="PANTHER" id="PTHR43464">
    <property type="entry name" value="METHYLTRANSFERASE"/>
    <property type="match status" value="1"/>
</dbReference>
<keyword evidence="2" id="KW-0489">Methyltransferase</keyword>
<dbReference type="RefSeq" id="WP_179758127.1">
    <property type="nucleotide sequence ID" value="NZ_JACCBU010000001.1"/>
</dbReference>
<dbReference type="Proteomes" id="UP000569914">
    <property type="component" value="Unassembled WGS sequence"/>
</dbReference>
<dbReference type="GO" id="GO:0010420">
    <property type="term" value="F:polyprenyldihydroxybenzoate methyltransferase activity"/>
    <property type="evidence" value="ECO:0007669"/>
    <property type="project" value="TreeGrafter"/>
</dbReference>
<evidence type="ECO:0000313" key="3">
    <source>
        <dbReference type="Proteomes" id="UP000569914"/>
    </source>
</evidence>
<feature type="domain" description="Methyltransferase type 11" evidence="1">
    <location>
        <begin position="54"/>
        <end position="148"/>
    </location>
</feature>
<proteinExistence type="predicted"/>
<keyword evidence="3" id="KW-1185">Reference proteome</keyword>
<comment type="caution">
    <text evidence="2">The sequence shown here is derived from an EMBL/GenBank/DDBJ whole genome shotgun (WGS) entry which is preliminary data.</text>
</comment>
<dbReference type="GO" id="GO:0032259">
    <property type="term" value="P:methylation"/>
    <property type="evidence" value="ECO:0007669"/>
    <property type="project" value="UniProtKB-KW"/>
</dbReference>
<gene>
    <name evidence="2" type="ORF">BKA15_006984</name>
</gene>
<protein>
    <submittedName>
        <fullName evidence="2">2-polyprenyl-3-methyl-5-hydroxy-6-metoxy-1, 4-benzoquinol methylase</fullName>
    </submittedName>
</protein>
<dbReference type="Gene3D" id="3.40.50.150">
    <property type="entry name" value="Vaccinia Virus protein VP39"/>
    <property type="match status" value="1"/>
</dbReference>
<evidence type="ECO:0000313" key="2">
    <source>
        <dbReference type="EMBL" id="NYE75655.1"/>
    </source>
</evidence>
<reference evidence="2 3" key="1">
    <citation type="submission" date="2020-07" db="EMBL/GenBank/DDBJ databases">
        <title>Sequencing the genomes of 1000 actinobacteria strains.</title>
        <authorList>
            <person name="Klenk H.-P."/>
        </authorList>
    </citation>
    <scope>NUCLEOTIDE SEQUENCE [LARGE SCALE GENOMIC DNA]</scope>
    <source>
        <strain evidence="2 3">DSM 22083</strain>
    </source>
</reference>
<keyword evidence="2" id="KW-0808">Transferase</keyword>
<dbReference type="Pfam" id="PF08241">
    <property type="entry name" value="Methyltransf_11"/>
    <property type="match status" value="1"/>
</dbReference>
<dbReference type="SUPFAM" id="SSF53335">
    <property type="entry name" value="S-adenosyl-L-methionine-dependent methyltransferases"/>
    <property type="match status" value="1"/>
</dbReference>
<dbReference type="InterPro" id="IPR013216">
    <property type="entry name" value="Methyltransf_11"/>
</dbReference>
<accession>A0A7Y9IF60</accession>
<evidence type="ECO:0000259" key="1">
    <source>
        <dbReference type="Pfam" id="PF08241"/>
    </source>
</evidence>
<sequence>MIETPDNVAAIARWAVLPEELIRSHENDGDFAKRHLINPYLLAELGDLTGVSVLDAGAGDGYLSRILARAGARVTAVEPAQALVDRIREREQTEHLGLTIHQTGLLEYQAEQGFDVVVCSMVLMAIPDWRPALETCVRSLRPGGRLVINLVHPAFEKLWTTWRENDGAYRVDRYLSEYEVPGPHASDFHRPLSAYLNAIMDAGCTLRKMIEPGLDPEVAAESGIEGIEAYVELPNFVIIIAERAA</sequence>
<name>A0A7Y9IF60_9ACTN</name>
<dbReference type="CDD" id="cd02440">
    <property type="entry name" value="AdoMet_MTases"/>
    <property type="match status" value="1"/>
</dbReference>
<dbReference type="EMBL" id="JACCBU010000001">
    <property type="protein sequence ID" value="NYE75655.1"/>
    <property type="molecule type" value="Genomic_DNA"/>
</dbReference>
<dbReference type="InterPro" id="IPR029063">
    <property type="entry name" value="SAM-dependent_MTases_sf"/>
</dbReference>